<dbReference type="OrthoDB" id="8576080at2"/>
<accession>A0A0L8JAM0</accession>
<reference evidence="1 2" key="1">
    <citation type="submission" date="2015-06" db="EMBL/GenBank/DDBJ databases">
        <authorList>
            <person name="Hoefler B.C."/>
            <person name="Straight P.D."/>
        </authorList>
    </citation>
    <scope>NUCLEOTIDE SEQUENCE [LARGE SCALE GENOMIC DNA]</scope>
    <source>
        <strain evidence="1 2">NRRL 3427</strain>
    </source>
</reference>
<comment type="caution">
    <text evidence="1">The sequence shown here is derived from an EMBL/GenBank/DDBJ whole genome shotgun (WGS) entry which is preliminary data.</text>
</comment>
<protein>
    <recommendedName>
        <fullName evidence="3">Alanine-rich protein</fullName>
    </recommendedName>
</protein>
<dbReference type="Proteomes" id="UP000037023">
    <property type="component" value="Unassembled WGS sequence"/>
</dbReference>
<sequence>MNVELFAHPLSFRRQPQAQADRLAAHGVDGVCLAFSYHGGRWLLTTSDPCAVADFRAGQWFRDEAVPANGNDLALPVLGDDATTATTALLRAGLGVTAWLVGLHQSGPATRRPESALRNAFGHHYRHALCPARPEVRAYATDLVARTARRPGVTGLELEAFGYLGWQHQSAHDKLGAALRPVDRWLLSLCFCSACTERFTDAGIGVPALAETVRATLLAQLAEPREAGDLDADARTALGSDLHDTVLAVRSRTTVALVRDAVAAADGLPVSLRTTSDPYACDGKSAADTSALAAAAGALTVTDLSGNHDALRRELAAAARTGAQVTVGWNLAVGRTTGEQQLTDVAQDAYAAGARSLALYAYDLAPAQRLAWLSGLSRLTGCPDTAKPAPSPPMPEPVR</sequence>
<dbReference type="AlphaFoldDB" id="A0A0L8JAM0"/>
<gene>
    <name evidence="1" type="ORF">ADK34_35160</name>
</gene>
<evidence type="ECO:0000313" key="2">
    <source>
        <dbReference type="Proteomes" id="UP000037023"/>
    </source>
</evidence>
<dbReference type="PATRIC" id="fig|1938.6.peg.7578"/>
<evidence type="ECO:0008006" key="3">
    <source>
        <dbReference type="Google" id="ProtNLM"/>
    </source>
</evidence>
<dbReference type="EMBL" id="LGUP01000392">
    <property type="protein sequence ID" value="KOG10723.1"/>
    <property type="molecule type" value="Genomic_DNA"/>
</dbReference>
<proteinExistence type="predicted"/>
<organism evidence="1 2">
    <name type="scientific">Streptomyces viridochromogenes</name>
    <dbReference type="NCBI Taxonomy" id="1938"/>
    <lineage>
        <taxon>Bacteria</taxon>
        <taxon>Bacillati</taxon>
        <taxon>Actinomycetota</taxon>
        <taxon>Actinomycetes</taxon>
        <taxon>Kitasatosporales</taxon>
        <taxon>Streptomycetaceae</taxon>
        <taxon>Streptomyces</taxon>
    </lineage>
</organism>
<name>A0A0L8JAM0_STRVR</name>
<evidence type="ECO:0000313" key="1">
    <source>
        <dbReference type="EMBL" id="KOG10723.1"/>
    </source>
</evidence>
<dbReference type="RefSeq" id="WP_033203032.1">
    <property type="nucleotide sequence ID" value="NZ_LGUP01000392.1"/>
</dbReference>